<keyword evidence="1" id="KW-1133">Transmembrane helix</keyword>
<keyword evidence="1" id="KW-0812">Transmembrane</keyword>
<dbReference type="Proteomes" id="UP000229329">
    <property type="component" value="Unassembled WGS sequence"/>
</dbReference>
<dbReference type="CDD" id="cd00093">
    <property type="entry name" value="HTH_XRE"/>
    <property type="match status" value="1"/>
</dbReference>
<reference evidence="3 4" key="1">
    <citation type="submission" date="2017-11" db="EMBL/GenBank/DDBJ databases">
        <title>Reclassification of Bisgaard taxon 7 as Conservatibacter flavescens gen. nov., sp. nov.</title>
        <authorList>
            <person name="Christensen H."/>
        </authorList>
    </citation>
    <scope>NUCLEOTIDE SEQUENCE [LARGE SCALE GENOMIC DNA]</scope>
    <source>
        <strain evidence="3 4">7_4</strain>
    </source>
</reference>
<dbReference type="OrthoDB" id="9790252at2"/>
<evidence type="ECO:0000256" key="1">
    <source>
        <dbReference type="SAM" id="Phobius"/>
    </source>
</evidence>
<evidence type="ECO:0000259" key="2">
    <source>
        <dbReference type="Pfam" id="PF13464"/>
    </source>
</evidence>
<dbReference type="InterPro" id="IPR050400">
    <property type="entry name" value="Bact_Cytoskel_RodZ"/>
</dbReference>
<protein>
    <submittedName>
        <fullName evidence="3">DUF4115 domain-containing protein</fullName>
    </submittedName>
</protein>
<dbReference type="PANTHER" id="PTHR34475">
    <property type="match status" value="1"/>
</dbReference>
<dbReference type="Pfam" id="PF13464">
    <property type="entry name" value="RodZ_C"/>
    <property type="match status" value="1"/>
</dbReference>
<comment type="caution">
    <text evidence="3">The sequence shown here is derived from an EMBL/GenBank/DDBJ whole genome shotgun (WGS) entry which is preliminary data.</text>
</comment>
<name>A0A2M8S0L5_9PAST</name>
<dbReference type="RefSeq" id="WP_100289521.1">
    <property type="nucleotide sequence ID" value="NZ_PHHA01000026.1"/>
</dbReference>
<keyword evidence="4" id="KW-1185">Reference proteome</keyword>
<dbReference type="InterPro" id="IPR025194">
    <property type="entry name" value="RodZ-like_C"/>
</dbReference>
<feature type="domain" description="Cytoskeleton protein RodZ-like C-terminal" evidence="2">
    <location>
        <begin position="252"/>
        <end position="315"/>
    </location>
</feature>
<organism evidence="3 4">
    <name type="scientific">Conservatibacter flavescens</name>
    <dbReference type="NCBI Taxonomy" id="28161"/>
    <lineage>
        <taxon>Bacteria</taxon>
        <taxon>Pseudomonadati</taxon>
        <taxon>Pseudomonadota</taxon>
        <taxon>Gammaproteobacteria</taxon>
        <taxon>Pasteurellales</taxon>
        <taxon>Pasteurellaceae</taxon>
        <taxon>Conservatibacter</taxon>
    </lineage>
</organism>
<evidence type="ECO:0000313" key="3">
    <source>
        <dbReference type="EMBL" id="PJG84693.1"/>
    </source>
</evidence>
<dbReference type="PANTHER" id="PTHR34475:SF1">
    <property type="entry name" value="CYTOSKELETON PROTEIN RODZ"/>
    <property type="match status" value="1"/>
</dbReference>
<sequence>MNNPTNSPELAPVSLGEHCRQAREALGLSLDDVSEKINLRTTILQHIENDEFIHPAIPATFMRGYVRSYAKFLRLPEHLLNTVSYGEAEKNDLGKNTRAKKAVNNHSSHGRWVSYLTWLILLIVIGMTLLWWWQNHQKTTAERDNLVENYVATTNNASVTEQTENVLVKENHSTDEVVATDSTNTVAAPVDLQPITSVNTTESEVLEPTTSTEALQSEMNRIDNAEENSAQESSNTIAEDVAVLRIEITGTSCWISVRDGNRKVLAEKEYRQGEVLTFNEGENYSLIIGAPGNVKISYQGKDVPLKVDGRVARFKLPQQ</sequence>
<dbReference type="Gene3D" id="1.10.260.40">
    <property type="entry name" value="lambda repressor-like DNA-binding domains"/>
    <property type="match status" value="1"/>
</dbReference>
<gene>
    <name evidence="3" type="ORF">CVP05_10500</name>
</gene>
<dbReference type="EMBL" id="PHHA01000026">
    <property type="protein sequence ID" value="PJG84693.1"/>
    <property type="molecule type" value="Genomic_DNA"/>
</dbReference>
<keyword evidence="1" id="KW-0472">Membrane</keyword>
<dbReference type="AlphaFoldDB" id="A0A2M8S0L5"/>
<dbReference type="GO" id="GO:0003677">
    <property type="term" value="F:DNA binding"/>
    <property type="evidence" value="ECO:0007669"/>
    <property type="project" value="InterPro"/>
</dbReference>
<dbReference type="SUPFAM" id="SSF47413">
    <property type="entry name" value="lambda repressor-like DNA-binding domains"/>
    <property type="match status" value="1"/>
</dbReference>
<dbReference type="InterPro" id="IPR010982">
    <property type="entry name" value="Lambda_DNA-bd_dom_sf"/>
</dbReference>
<dbReference type="InterPro" id="IPR001387">
    <property type="entry name" value="Cro/C1-type_HTH"/>
</dbReference>
<dbReference type="Pfam" id="PF13413">
    <property type="entry name" value="HTH_25"/>
    <property type="match status" value="1"/>
</dbReference>
<accession>A0A2M8S0L5</accession>
<feature type="transmembrane region" description="Helical" evidence="1">
    <location>
        <begin position="112"/>
        <end position="133"/>
    </location>
</feature>
<proteinExistence type="predicted"/>
<evidence type="ECO:0000313" key="4">
    <source>
        <dbReference type="Proteomes" id="UP000229329"/>
    </source>
</evidence>